<evidence type="ECO:0000256" key="5">
    <source>
        <dbReference type="ARBA" id="ARBA00022839"/>
    </source>
</evidence>
<evidence type="ECO:0000256" key="2">
    <source>
        <dbReference type="ARBA" id="ARBA00019841"/>
    </source>
</evidence>
<dbReference type="PANTHER" id="PTHR30255">
    <property type="entry name" value="SINGLE-STRANDED-DNA-SPECIFIC EXONUCLEASE RECJ"/>
    <property type="match status" value="1"/>
</dbReference>
<dbReference type="Pfam" id="PF17768">
    <property type="entry name" value="RecJ_OB"/>
    <property type="match status" value="1"/>
</dbReference>
<proteinExistence type="inferred from homology"/>
<feature type="domain" description="DDH" evidence="6">
    <location>
        <begin position="80"/>
        <end position="221"/>
    </location>
</feature>
<dbReference type="Gene3D" id="3.90.1640.30">
    <property type="match status" value="1"/>
</dbReference>
<name>A0A806KJL1_9BACT</name>
<evidence type="ECO:0000256" key="3">
    <source>
        <dbReference type="ARBA" id="ARBA00022722"/>
    </source>
</evidence>
<dbReference type="AlphaFoldDB" id="A0A806KJL1"/>
<dbReference type="Pfam" id="PF01368">
    <property type="entry name" value="DHH"/>
    <property type="match status" value="1"/>
</dbReference>
<evidence type="ECO:0000256" key="1">
    <source>
        <dbReference type="ARBA" id="ARBA00005915"/>
    </source>
</evidence>
<feature type="domain" description="RecJ OB" evidence="8">
    <location>
        <begin position="463"/>
        <end position="594"/>
    </location>
</feature>
<dbReference type="InterPro" id="IPR001667">
    <property type="entry name" value="DDH_dom"/>
</dbReference>
<feature type="domain" description="DHHA1" evidence="7">
    <location>
        <begin position="358"/>
        <end position="448"/>
    </location>
</feature>
<dbReference type="Gene3D" id="3.10.310.30">
    <property type="match status" value="1"/>
</dbReference>
<accession>A0A806KJL1</accession>
<keyword evidence="5 9" id="KW-0269">Exonuclease</keyword>
<dbReference type="InterPro" id="IPR038763">
    <property type="entry name" value="DHH_sf"/>
</dbReference>
<dbReference type="GO" id="GO:0006281">
    <property type="term" value="P:DNA repair"/>
    <property type="evidence" value="ECO:0007669"/>
    <property type="project" value="InterPro"/>
</dbReference>
<dbReference type="GO" id="GO:0003676">
    <property type="term" value="F:nucleic acid binding"/>
    <property type="evidence" value="ECO:0007669"/>
    <property type="project" value="InterPro"/>
</dbReference>
<evidence type="ECO:0000259" key="8">
    <source>
        <dbReference type="Pfam" id="PF17768"/>
    </source>
</evidence>
<dbReference type="Pfam" id="PF02272">
    <property type="entry name" value="DHHA1"/>
    <property type="match status" value="1"/>
</dbReference>
<evidence type="ECO:0000259" key="6">
    <source>
        <dbReference type="Pfam" id="PF01368"/>
    </source>
</evidence>
<dbReference type="GO" id="GO:0006310">
    <property type="term" value="P:DNA recombination"/>
    <property type="evidence" value="ECO:0007669"/>
    <property type="project" value="InterPro"/>
</dbReference>
<comment type="similarity">
    <text evidence="1">Belongs to the RecJ family.</text>
</comment>
<sequence>MANWVLAAKKADFEDIGREFGISPILARLIRNRDVVEKTDIKKYLYGGIDDLYDPFLLKGMREAVIILADKIAAKAPLRVIGDYDVDGICAAYILHKGLSALGGQVDAVLPHRIKDGYGLNENLVIAAEAAGIDTIITCDNGISAVSQIALAKEKGMTVIVTDHHEVRFVAGEERVYQLPPADAIIDPKQLDCPYPDKRLCGATVALKVVEALFGHFEKAMPEVLQLEMRCFAGIATVCDIAELMGENRILAKYALANLQKCENIGLRALIETIGLADKKITSYHIGYIIGPCLNAAGRLDSAELALSMLMATDADVAMSLAAKVKELNENRKVLTQKGVTAAVALVEEAENKGELDAVLVLYLPNCHESLTGLIAGKICERYYRPTFVLTDAKQGLKGSGRSIDAYDMHEEMCKCAELFTHFGGHKEAAGLTMPAENMERFRRALNENTSLTADDLIEKVQIDIALPFARATLQLLEELDLLEPCGEGNEEPLFAQKEVSLLSGRMMGQNGNAARYRVADADGGQYEIIYFGEENIKAFDDFLRDNFSAAQVAGLYQTYGSQAGIAPMKIKLAYSPSINEYRGQRSVQLKMKHYSA</sequence>
<dbReference type="GO" id="GO:0008409">
    <property type="term" value="F:5'-3' exonuclease activity"/>
    <property type="evidence" value="ECO:0007669"/>
    <property type="project" value="InterPro"/>
</dbReference>
<dbReference type="EMBL" id="JQ844166">
    <property type="protein sequence ID" value="AGS51640.1"/>
    <property type="molecule type" value="Genomic_DNA"/>
</dbReference>
<evidence type="ECO:0000256" key="4">
    <source>
        <dbReference type="ARBA" id="ARBA00022801"/>
    </source>
</evidence>
<protein>
    <recommendedName>
        <fullName evidence="2">Single-stranded-DNA-specific exonuclease RecJ</fullName>
    </recommendedName>
</protein>
<dbReference type="InterPro" id="IPR003156">
    <property type="entry name" value="DHHA1_dom"/>
</dbReference>
<dbReference type="InterPro" id="IPR041122">
    <property type="entry name" value="RecJ_OB"/>
</dbReference>
<dbReference type="SUPFAM" id="SSF64182">
    <property type="entry name" value="DHH phosphoesterases"/>
    <property type="match status" value="1"/>
</dbReference>
<keyword evidence="4 9" id="KW-0378">Hydrolase</keyword>
<reference evidence="9" key="1">
    <citation type="submission" date="2012-03" db="EMBL/GenBank/DDBJ databases">
        <title>Functional metagenomics reveals considerable lignocellulase gene clusters in the gut microbiome of a wood-feeding higher termite.</title>
        <authorList>
            <person name="Liu N."/>
        </authorList>
    </citation>
    <scope>NUCLEOTIDE SEQUENCE</scope>
</reference>
<dbReference type="InterPro" id="IPR051673">
    <property type="entry name" value="SSDNA_exonuclease_RecJ"/>
</dbReference>
<keyword evidence="3" id="KW-0540">Nuclease</keyword>
<evidence type="ECO:0000259" key="7">
    <source>
        <dbReference type="Pfam" id="PF02272"/>
    </source>
</evidence>
<dbReference type="NCBIfam" id="TIGR00644">
    <property type="entry name" value="recJ"/>
    <property type="match status" value="1"/>
</dbReference>
<organism evidence="9">
    <name type="scientific">uncultured bacterium contig00017</name>
    <dbReference type="NCBI Taxonomy" id="1181508"/>
    <lineage>
        <taxon>Bacteria</taxon>
        <taxon>environmental samples</taxon>
    </lineage>
</organism>
<evidence type="ECO:0000313" key="9">
    <source>
        <dbReference type="EMBL" id="AGS51640.1"/>
    </source>
</evidence>
<dbReference type="InterPro" id="IPR004610">
    <property type="entry name" value="RecJ"/>
</dbReference>
<dbReference type="PANTHER" id="PTHR30255:SF2">
    <property type="entry name" value="SINGLE-STRANDED-DNA-SPECIFIC EXONUCLEASE RECJ"/>
    <property type="match status" value="1"/>
</dbReference>